<keyword evidence="1" id="KW-0812">Transmembrane</keyword>
<feature type="transmembrane region" description="Helical" evidence="1">
    <location>
        <begin position="112"/>
        <end position="133"/>
    </location>
</feature>
<feature type="transmembrane region" description="Helical" evidence="1">
    <location>
        <begin position="83"/>
        <end position="105"/>
    </location>
</feature>
<dbReference type="AlphaFoldDB" id="A0AAN4W0I0"/>
<evidence type="ECO:0000313" key="3">
    <source>
        <dbReference type="Proteomes" id="UP001310022"/>
    </source>
</evidence>
<protein>
    <submittedName>
        <fullName evidence="2">Uncharacterized protein</fullName>
    </submittedName>
</protein>
<sequence length="216" mass="25299">MATKAQWCFFDRSGERRANGSPVKVNLFKEDTALLFSSFKFVFDKAMVQLPRCKRTEMVHLMVSLLKWIGVPVLWYYGDYGSWFWNLTFAVLPVGFLALVVQLIARIRPKAYYIFSPLLFWELAAYLIPAYYFTNQILDRWYLSNKDLALTILLGMGISQLGLAIMRQFHWPLEQKVLGGHYPRLLQKMEEGFAIGPNPFIHSFLGLFWKAYKWFV</sequence>
<dbReference type="Proteomes" id="UP001310022">
    <property type="component" value="Unassembled WGS sequence"/>
</dbReference>
<name>A0AAN4W0I0_9BACT</name>
<comment type="caution">
    <text evidence="2">The sequence shown here is derived from an EMBL/GenBank/DDBJ whole genome shotgun (WGS) entry which is preliminary data.</text>
</comment>
<organism evidence="2 3">
    <name type="scientific">Persicobacter diffluens</name>
    <dbReference type="NCBI Taxonomy" id="981"/>
    <lineage>
        <taxon>Bacteria</taxon>
        <taxon>Pseudomonadati</taxon>
        <taxon>Bacteroidota</taxon>
        <taxon>Cytophagia</taxon>
        <taxon>Cytophagales</taxon>
        <taxon>Persicobacteraceae</taxon>
        <taxon>Persicobacter</taxon>
    </lineage>
</organism>
<keyword evidence="1" id="KW-1133">Transmembrane helix</keyword>
<evidence type="ECO:0000256" key="1">
    <source>
        <dbReference type="SAM" id="Phobius"/>
    </source>
</evidence>
<feature type="transmembrane region" description="Helical" evidence="1">
    <location>
        <begin position="148"/>
        <end position="166"/>
    </location>
</feature>
<dbReference type="EMBL" id="BQKE01000001">
    <property type="protein sequence ID" value="GJM62235.1"/>
    <property type="molecule type" value="Genomic_DNA"/>
</dbReference>
<gene>
    <name evidence="2" type="ORF">PEDI_27870</name>
</gene>
<proteinExistence type="predicted"/>
<keyword evidence="1" id="KW-0472">Membrane</keyword>
<dbReference type="RefSeq" id="WP_338237554.1">
    <property type="nucleotide sequence ID" value="NZ_BQKE01000001.1"/>
</dbReference>
<keyword evidence="3" id="KW-1185">Reference proteome</keyword>
<evidence type="ECO:0000313" key="2">
    <source>
        <dbReference type="EMBL" id="GJM62235.1"/>
    </source>
</evidence>
<accession>A0AAN4W0I0</accession>
<feature type="transmembrane region" description="Helical" evidence="1">
    <location>
        <begin position="59"/>
        <end position="77"/>
    </location>
</feature>
<reference evidence="2 3" key="1">
    <citation type="submission" date="2021-12" db="EMBL/GenBank/DDBJ databases">
        <title>Genome sequencing of bacteria with rrn-lacking chromosome and rrn-plasmid.</title>
        <authorList>
            <person name="Anda M."/>
            <person name="Iwasaki W."/>
        </authorList>
    </citation>
    <scope>NUCLEOTIDE SEQUENCE [LARGE SCALE GENOMIC DNA]</scope>
    <source>
        <strain evidence="2 3">NBRC 15940</strain>
    </source>
</reference>